<dbReference type="RefSeq" id="WP_047922029.1">
    <property type="nucleotide sequence ID" value="NZ_CP089175.1"/>
</dbReference>
<proteinExistence type="predicted"/>
<dbReference type="EMBL" id="MN106412">
    <property type="protein sequence ID" value="QEA08809.1"/>
    <property type="molecule type" value="Genomic_DNA"/>
</dbReference>
<evidence type="ECO:0000313" key="1">
    <source>
        <dbReference type="EMBL" id="QEA08809.1"/>
    </source>
</evidence>
<protein>
    <submittedName>
        <fullName evidence="1">Putative filamentous phage CTX RstR-like repressor</fullName>
    </submittedName>
</protein>
<reference evidence="1" key="1">
    <citation type="journal article" date="2020" name="MSphere">
        <title>Role of Horizontal Gene Transfer in the Development of Multidrug Resistance in Haemophilus influenzae.</title>
        <authorList>
            <person name="Hegstad K."/>
            <person name="Mylvaganam H."/>
            <person name="Janice J."/>
            <person name="Josefsen E."/>
            <person name="Sivertsen A."/>
            <person name="Skaare D."/>
        </authorList>
    </citation>
    <scope>NUCLEOTIDE SEQUENCE</scope>
    <source>
        <strain evidence="1">0</strain>
    </source>
</reference>
<sequence>MPTKHIEIELWQQVEAKTVETIIQSKVMVKETDILQEIIRKGLQHISTEELRQYALQKKGVSDDNVHKNR</sequence>
<name>A0A5B8RJS6_HAEIF</name>
<dbReference type="AlphaFoldDB" id="A0A5B8RJS6"/>
<organism evidence="1">
    <name type="scientific">Haemophilus influenzae</name>
    <dbReference type="NCBI Taxonomy" id="727"/>
    <lineage>
        <taxon>Bacteria</taxon>
        <taxon>Pseudomonadati</taxon>
        <taxon>Pseudomonadota</taxon>
        <taxon>Gammaproteobacteria</taxon>
        <taxon>Pasteurellales</taxon>
        <taxon>Pasteurellaceae</taxon>
        <taxon>Haemophilus</taxon>
    </lineage>
</organism>
<accession>A0A5B8RJS6</accession>